<evidence type="ECO:0000256" key="4">
    <source>
        <dbReference type="ARBA" id="ARBA00022769"/>
    </source>
</evidence>
<dbReference type="InParanoid" id="W2RZX7"/>
<sequence>MPKRKRASELTNGDSEIPTSVAPPPALPRRRSSTRKALQPAPAAVDPNPDTNAFIKDGQSALRASPDGEVAPKPKKTSKGAKKAVKSSAPLLKQEEVENAVPAIVTGESQGQGLPDPEAEGDEEADAEELKEALARPPPVNSSYLPLPWKGRLGYACLNTYLRTANPPVFSSRTCRIASILEHRHPLKDSSQSEHPTKNRPDKEQPADIARGQAYVEGLGLANARDIVKMLRWNERFGIKFLRLSSEMFPFASHDVYGYKLAPFASEVLADAGRVAAELGHRLTTHPGQFTQLGSPRKEVITASIRDLEFHCELLDLLKMPPQQDRDAVMILHMGGIFGDKVATLERFRENYAKLSDPIKKRLVLENDDVCYSVHDLLPICEELNIPLVLDFHHHNLVFDADKIREGTLDIMNLYDRIRATWTRKGITQKMHYSEPTPSAITARQRRKHNPRVATLPPCAPDMDLMIEAKDKEQAVFELMRTFKLPGFKTFSDILPHVRGDENKPWKPPKKKTPKKKTPKKKVGEQVEEEPEPQPPPLIPDEEVAMGGPEGRVYWPPGMEEWLRPKKREIKPRDPAKIKSTAQKAAEKRAEKAQWQAAREASAEQDRDASASVSASELVNGATPVKDLAASKSVYDKPKASKPVRAPKSAKKAKPAPTPSTSEDDEAENGDDLDMPDLTDDEHAAPIQASRPGRVSRRQSGRATKRAVNYADADE</sequence>
<dbReference type="Proteomes" id="UP000030752">
    <property type="component" value="Unassembled WGS sequence"/>
</dbReference>
<keyword evidence="4" id="KW-0228">DNA excision</keyword>
<feature type="compositionally biased region" description="Basic and acidic residues" evidence="7">
    <location>
        <begin position="183"/>
        <end position="206"/>
    </location>
</feature>
<evidence type="ECO:0000256" key="2">
    <source>
        <dbReference type="ARBA" id="ARBA00022759"/>
    </source>
</evidence>
<evidence type="ECO:0000256" key="1">
    <source>
        <dbReference type="ARBA" id="ARBA00022722"/>
    </source>
</evidence>
<keyword evidence="9" id="KW-1185">Reference proteome</keyword>
<dbReference type="PANTHER" id="PTHR31290">
    <property type="entry name" value="UV-DAMAGE ENDONUCLEASE"/>
    <property type="match status" value="1"/>
</dbReference>
<name>W2RZX7_CYPE1</name>
<proteinExistence type="predicted"/>
<keyword evidence="3" id="KW-0227">DNA damage</keyword>
<dbReference type="GO" id="GO:0043504">
    <property type="term" value="P:mitochondrial DNA repair"/>
    <property type="evidence" value="ECO:0007669"/>
    <property type="project" value="TreeGrafter"/>
</dbReference>
<feature type="region of interest" description="Disordered" evidence="7">
    <location>
        <begin position="438"/>
        <end position="457"/>
    </location>
</feature>
<feature type="compositionally biased region" description="Basic and acidic residues" evidence="7">
    <location>
        <begin position="496"/>
        <end position="505"/>
    </location>
</feature>
<dbReference type="SUPFAM" id="SSF51658">
    <property type="entry name" value="Xylose isomerase-like"/>
    <property type="match status" value="1"/>
</dbReference>
<dbReference type="EMBL" id="KB822719">
    <property type="protein sequence ID" value="ETN41982.1"/>
    <property type="molecule type" value="Genomic_DNA"/>
</dbReference>
<reference evidence="8 9" key="1">
    <citation type="submission" date="2013-03" db="EMBL/GenBank/DDBJ databases">
        <title>The Genome Sequence of Phialophora europaea CBS 101466.</title>
        <authorList>
            <consortium name="The Broad Institute Genomics Platform"/>
            <person name="Cuomo C."/>
            <person name="de Hoog S."/>
            <person name="Gorbushina A."/>
            <person name="Walker B."/>
            <person name="Young S.K."/>
            <person name="Zeng Q."/>
            <person name="Gargeya S."/>
            <person name="Fitzgerald M."/>
            <person name="Haas B."/>
            <person name="Abouelleil A."/>
            <person name="Allen A.W."/>
            <person name="Alvarado L."/>
            <person name="Arachchi H.M."/>
            <person name="Berlin A.M."/>
            <person name="Chapman S.B."/>
            <person name="Gainer-Dewar J."/>
            <person name="Goldberg J."/>
            <person name="Griggs A."/>
            <person name="Gujja S."/>
            <person name="Hansen M."/>
            <person name="Howarth C."/>
            <person name="Imamovic A."/>
            <person name="Ireland A."/>
            <person name="Larimer J."/>
            <person name="McCowan C."/>
            <person name="Murphy C."/>
            <person name="Pearson M."/>
            <person name="Poon T.W."/>
            <person name="Priest M."/>
            <person name="Roberts A."/>
            <person name="Saif S."/>
            <person name="Shea T."/>
            <person name="Sisk P."/>
            <person name="Sykes S."/>
            <person name="Wortman J."/>
            <person name="Nusbaum C."/>
            <person name="Birren B."/>
        </authorList>
    </citation>
    <scope>NUCLEOTIDE SEQUENCE [LARGE SCALE GENOMIC DNA]</scope>
    <source>
        <strain evidence="8 9">CBS 101466</strain>
    </source>
</reference>
<gene>
    <name evidence="8" type="ORF">HMPREF1541_03921</name>
</gene>
<feature type="region of interest" description="Disordered" evidence="7">
    <location>
        <begin position="183"/>
        <end position="207"/>
    </location>
</feature>
<keyword evidence="1" id="KW-0540">Nuclease</keyword>
<keyword evidence="2 8" id="KW-0255">Endonuclease</keyword>
<dbReference type="HOGENOM" id="CLU_017168_1_1_1"/>
<dbReference type="GO" id="GO:0004519">
    <property type="term" value="F:endonuclease activity"/>
    <property type="evidence" value="ECO:0007669"/>
    <property type="project" value="UniProtKB-KW"/>
</dbReference>
<dbReference type="GO" id="GO:0009411">
    <property type="term" value="P:response to UV"/>
    <property type="evidence" value="ECO:0007669"/>
    <property type="project" value="InterPro"/>
</dbReference>
<dbReference type="RefSeq" id="XP_008716491.1">
    <property type="nucleotide sequence ID" value="XM_008718269.1"/>
</dbReference>
<evidence type="ECO:0000256" key="6">
    <source>
        <dbReference type="ARBA" id="ARBA00023204"/>
    </source>
</evidence>
<dbReference type="GO" id="GO:0005739">
    <property type="term" value="C:mitochondrion"/>
    <property type="evidence" value="ECO:0007669"/>
    <property type="project" value="TreeGrafter"/>
</dbReference>
<evidence type="ECO:0000256" key="5">
    <source>
        <dbReference type="ARBA" id="ARBA00022801"/>
    </source>
</evidence>
<dbReference type="STRING" id="1220924.W2RZX7"/>
<evidence type="ECO:0000313" key="8">
    <source>
        <dbReference type="EMBL" id="ETN41982.1"/>
    </source>
</evidence>
<feature type="compositionally biased region" description="Polar residues" evidence="7">
    <location>
        <begin position="9"/>
        <end position="18"/>
    </location>
</feature>
<dbReference type="GO" id="GO:0006289">
    <property type="term" value="P:nucleotide-excision repair"/>
    <property type="evidence" value="ECO:0007669"/>
    <property type="project" value="InterPro"/>
</dbReference>
<feature type="compositionally biased region" description="Acidic residues" evidence="7">
    <location>
        <begin position="117"/>
        <end position="127"/>
    </location>
</feature>
<organism evidence="8 9">
    <name type="scientific">Cyphellophora europaea (strain CBS 101466)</name>
    <name type="common">Phialophora europaea</name>
    <dbReference type="NCBI Taxonomy" id="1220924"/>
    <lineage>
        <taxon>Eukaryota</taxon>
        <taxon>Fungi</taxon>
        <taxon>Dikarya</taxon>
        <taxon>Ascomycota</taxon>
        <taxon>Pezizomycotina</taxon>
        <taxon>Eurotiomycetes</taxon>
        <taxon>Chaetothyriomycetidae</taxon>
        <taxon>Chaetothyriales</taxon>
        <taxon>Cyphellophoraceae</taxon>
        <taxon>Cyphellophora</taxon>
    </lineage>
</organism>
<dbReference type="GO" id="GO:0016787">
    <property type="term" value="F:hydrolase activity"/>
    <property type="evidence" value="ECO:0007669"/>
    <property type="project" value="UniProtKB-KW"/>
</dbReference>
<dbReference type="VEuPathDB" id="FungiDB:HMPREF1541_03921"/>
<dbReference type="PANTHER" id="PTHR31290:SF5">
    <property type="entry name" value="UV-DAMAGE ENDONUCLEASE"/>
    <property type="match status" value="1"/>
</dbReference>
<dbReference type="InterPro" id="IPR036237">
    <property type="entry name" value="Xyl_isomerase-like_sf"/>
</dbReference>
<feature type="region of interest" description="Disordered" evidence="7">
    <location>
        <begin position="1"/>
        <end position="141"/>
    </location>
</feature>
<evidence type="ECO:0000256" key="7">
    <source>
        <dbReference type="SAM" id="MobiDB-lite"/>
    </source>
</evidence>
<dbReference type="OrthoDB" id="541883at2759"/>
<dbReference type="InterPro" id="IPR004601">
    <property type="entry name" value="UvdE"/>
</dbReference>
<accession>W2RZX7</accession>
<feature type="region of interest" description="Disordered" evidence="7">
    <location>
        <begin position="494"/>
        <end position="715"/>
    </location>
</feature>
<protein>
    <submittedName>
        <fullName evidence="8">UV damage endonuclease UvdE</fullName>
    </submittedName>
</protein>
<keyword evidence="5" id="KW-0378">Hydrolase</keyword>
<evidence type="ECO:0000313" key="9">
    <source>
        <dbReference type="Proteomes" id="UP000030752"/>
    </source>
</evidence>
<dbReference type="GeneID" id="19971260"/>
<feature type="compositionally biased region" description="Basic residues" evidence="7">
    <location>
        <begin position="694"/>
        <end position="705"/>
    </location>
</feature>
<dbReference type="AlphaFoldDB" id="W2RZX7"/>
<keyword evidence="6" id="KW-0234">DNA repair</keyword>
<dbReference type="Gene3D" id="3.20.20.150">
    <property type="entry name" value="Divalent-metal-dependent TIM barrel enzymes"/>
    <property type="match status" value="1"/>
</dbReference>
<dbReference type="GO" id="GO:0005634">
    <property type="term" value="C:nucleus"/>
    <property type="evidence" value="ECO:0007669"/>
    <property type="project" value="TreeGrafter"/>
</dbReference>
<feature type="compositionally biased region" description="Basic residues" evidence="7">
    <location>
        <begin position="73"/>
        <end position="85"/>
    </location>
</feature>
<feature type="compositionally biased region" description="Acidic residues" evidence="7">
    <location>
        <begin position="662"/>
        <end position="680"/>
    </location>
</feature>
<dbReference type="eggNOG" id="ENOG502QTMI">
    <property type="taxonomic scope" value="Eukaryota"/>
</dbReference>
<dbReference type="Pfam" id="PF03851">
    <property type="entry name" value="UvdE"/>
    <property type="match status" value="1"/>
</dbReference>
<feature type="compositionally biased region" description="Basic residues" evidence="7">
    <location>
        <begin position="507"/>
        <end position="521"/>
    </location>
</feature>
<evidence type="ECO:0000256" key="3">
    <source>
        <dbReference type="ARBA" id="ARBA00022763"/>
    </source>
</evidence>
<dbReference type="FunFam" id="3.20.20.150:FF:000012">
    <property type="entry name" value="Related to UV-endonuclease UVE-1"/>
    <property type="match status" value="1"/>
</dbReference>
<dbReference type="NCBIfam" id="TIGR00629">
    <property type="entry name" value="uvde"/>
    <property type="match status" value="1"/>
</dbReference>